<organism evidence="1 2">
    <name type="scientific">Protopolystoma xenopodis</name>
    <dbReference type="NCBI Taxonomy" id="117903"/>
    <lineage>
        <taxon>Eukaryota</taxon>
        <taxon>Metazoa</taxon>
        <taxon>Spiralia</taxon>
        <taxon>Lophotrochozoa</taxon>
        <taxon>Platyhelminthes</taxon>
        <taxon>Monogenea</taxon>
        <taxon>Polyopisthocotylea</taxon>
        <taxon>Polystomatidea</taxon>
        <taxon>Polystomatidae</taxon>
        <taxon>Protopolystoma</taxon>
    </lineage>
</organism>
<proteinExistence type="predicted"/>
<accession>A0A448XLF7</accession>
<sequence>MIFFESYTDVVTRKTTMMERQKSPKRLLIRLQRTWSQVQV</sequence>
<evidence type="ECO:0000313" key="2">
    <source>
        <dbReference type="Proteomes" id="UP000784294"/>
    </source>
</evidence>
<reference evidence="1" key="1">
    <citation type="submission" date="2018-11" db="EMBL/GenBank/DDBJ databases">
        <authorList>
            <consortium name="Pathogen Informatics"/>
        </authorList>
    </citation>
    <scope>NUCLEOTIDE SEQUENCE</scope>
</reference>
<dbReference type="AlphaFoldDB" id="A0A448XLF7"/>
<evidence type="ECO:0000313" key="1">
    <source>
        <dbReference type="EMBL" id="VEL39435.1"/>
    </source>
</evidence>
<gene>
    <name evidence="1" type="ORF">PXEA_LOCUS32875</name>
</gene>
<name>A0A448XLF7_9PLAT</name>
<dbReference type="Proteomes" id="UP000784294">
    <property type="component" value="Unassembled WGS sequence"/>
</dbReference>
<comment type="caution">
    <text evidence="1">The sequence shown here is derived from an EMBL/GenBank/DDBJ whole genome shotgun (WGS) entry which is preliminary data.</text>
</comment>
<protein>
    <submittedName>
        <fullName evidence="1">Uncharacterized protein</fullName>
    </submittedName>
</protein>
<keyword evidence="2" id="KW-1185">Reference proteome</keyword>
<dbReference type="EMBL" id="CAAALY010261268">
    <property type="protein sequence ID" value="VEL39435.1"/>
    <property type="molecule type" value="Genomic_DNA"/>
</dbReference>